<proteinExistence type="predicted"/>
<dbReference type="EMBL" id="VOSC01000007">
    <property type="protein sequence ID" value="TXE13815.1"/>
    <property type="molecule type" value="Genomic_DNA"/>
</dbReference>
<keyword evidence="2" id="KW-1185">Reference proteome</keyword>
<dbReference type="Gene3D" id="1.20.120.1550">
    <property type="entry name" value="Protein of unknown function DUF5063"/>
    <property type="match status" value="1"/>
</dbReference>
<evidence type="ECO:0000313" key="1">
    <source>
        <dbReference type="EMBL" id="TXE13815.1"/>
    </source>
</evidence>
<organism evidence="1 2">
    <name type="scientific">Seonamhaeicola algicola</name>
    <dbReference type="NCBI Taxonomy" id="1719036"/>
    <lineage>
        <taxon>Bacteria</taxon>
        <taxon>Pseudomonadati</taxon>
        <taxon>Bacteroidota</taxon>
        <taxon>Flavobacteriia</taxon>
        <taxon>Flavobacteriales</taxon>
        <taxon>Flavobacteriaceae</taxon>
    </lineage>
</organism>
<sequence>MSNLRELIDKITEFGINPKVELTDKTDVLKKLLVGIYSEYLNVEFELDETDYDDSPEFNYNEIKENVKSNFTDLDWYSTVLDLNKMEPYVEIGIGDSIDDLSDIIKDLLVVKWKMENTSEMDALWEFNFSMKTHSEQHLIDLLKYLNEKE</sequence>
<evidence type="ECO:0000313" key="2">
    <source>
        <dbReference type="Proteomes" id="UP000321790"/>
    </source>
</evidence>
<dbReference type="InterPro" id="IPR038312">
    <property type="entry name" value="DUF5063_sf"/>
</dbReference>
<dbReference type="InterPro" id="IPR032025">
    <property type="entry name" value="DUF5063"/>
</dbReference>
<accession>A0A5C7B5J8</accession>
<dbReference type="RefSeq" id="WP_147130806.1">
    <property type="nucleotide sequence ID" value="NZ_VOSC01000007.1"/>
</dbReference>
<reference evidence="2" key="1">
    <citation type="submission" date="2019-08" db="EMBL/GenBank/DDBJ databases">
        <title>Seonamhaeicola sediminis sp. nov., isolated from marine sediment.</title>
        <authorList>
            <person name="Cao W.R."/>
        </authorList>
    </citation>
    <scope>NUCLEOTIDE SEQUENCE [LARGE SCALE GENOMIC DNA]</scope>
    <source>
        <strain evidence="2">Gy8</strain>
    </source>
</reference>
<dbReference type="AlphaFoldDB" id="A0A5C7B5J8"/>
<dbReference type="Pfam" id="PF16702">
    <property type="entry name" value="DUF5063"/>
    <property type="match status" value="1"/>
</dbReference>
<gene>
    <name evidence="1" type="ORF">FUA26_01675</name>
</gene>
<comment type="caution">
    <text evidence="1">The sequence shown here is derived from an EMBL/GenBank/DDBJ whole genome shotgun (WGS) entry which is preliminary data.</text>
</comment>
<dbReference type="OrthoDB" id="982068at2"/>
<protein>
    <submittedName>
        <fullName evidence="1">DUF5063 domain-containing protein</fullName>
    </submittedName>
</protein>
<dbReference type="Proteomes" id="UP000321790">
    <property type="component" value="Unassembled WGS sequence"/>
</dbReference>
<name>A0A5C7B5J8_9FLAO</name>